<dbReference type="AlphaFoldDB" id="A0AB36CWB8"/>
<name>A0AB36CWB8_9PSED</name>
<sequence>MWEDFRVPLYIFITVNIFGFLVVLAFRYYMKFKERLLELEIIKMDDFRSHMERQVLELNKNFASSELRWREVNHLVLSGQEDDRNIYSRSRHFQQPSSFLNSHGIDVGDVDGNSNLVFMLTPFHPDYYTDYTVVVDAAKALGLEVLRGDERASGGDIFNQILKAIVSARVIVANITGRNPNVFYELGIAHALNKPVILVCEQGNDVPFDLQSKRIIFYDTGEELRMGITKALGQALASTGSFS</sequence>
<keyword evidence="1" id="KW-0812">Transmembrane</keyword>
<accession>A0AB36CWB8</accession>
<evidence type="ECO:0000313" key="3">
    <source>
        <dbReference type="Proteomes" id="UP000548707"/>
    </source>
</evidence>
<dbReference type="Proteomes" id="UP000548707">
    <property type="component" value="Unassembled WGS sequence"/>
</dbReference>
<keyword evidence="1" id="KW-1133">Transmembrane helix</keyword>
<gene>
    <name evidence="2" type="ORF">HBO26_12685</name>
</gene>
<organism evidence="2 3">
    <name type="scientific">Pseudomonas mandelii</name>
    <dbReference type="NCBI Taxonomy" id="75612"/>
    <lineage>
        <taxon>Bacteria</taxon>
        <taxon>Pseudomonadati</taxon>
        <taxon>Pseudomonadota</taxon>
        <taxon>Gammaproteobacteria</taxon>
        <taxon>Pseudomonadales</taxon>
        <taxon>Pseudomonadaceae</taxon>
        <taxon>Pseudomonas</taxon>
    </lineage>
</organism>
<reference evidence="2 3" key="1">
    <citation type="journal article" date="2020" name="Front. Microbiol.">
        <title>Genetic Organization of the aprX-lipA2 Operon Affects the Proteolytic Potential of Pseudomonas Species in Milk.</title>
        <authorList>
            <person name="Maier C."/>
            <person name="Huptas C."/>
            <person name="von Neubeck M."/>
            <person name="Scherer S."/>
            <person name="Wenning M."/>
            <person name="Lucking G."/>
        </authorList>
    </citation>
    <scope>NUCLEOTIDE SEQUENCE [LARGE SCALE GENOMIC DNA]</scope>
    <source>
        <strain evidence="2 3">WS 5114</strain>
    </source>
</reference>
<evidence type="ECO:0000313" key="2">
    <source>
        <dbReference type="EMBL" id="NMZ80148.1"/>
    </source>
</evidence>
<evidence type="ECO:0000256" key="1">
    <source>
        <dbReference type="SAM" id="Phobius"/>
    </source>
</evidence>
<feature type="transmembrane region" description="Helical" evidence="1">
    <location>
        <begin position="6"/>
        <end position="26"/>
    </location>
</feature>
<dbReference type="EMBL" id="JAAQXV010000004">
    <property type="protein sequence ID" value="NMZ80148.1"/>
    <property type="molecule type" value="Genomic_DNA"/>
</dbReference>
<protein>
    <recommendedName>
        <fullName evidence="4">Nucleoside 2-deoxyribosyltransferase</fullName>
    </recommendedName>
</protein>
<dbReference type="Gene3D" id="3.40.50.450">
    <property type="match status" value="1"/>
</dbReference>
<dbReference type="RefSeq" id="WP_169857283.1">
    <property type="nucleotide sequence ID" value="NZ_JAAQXV010000004.1"/>
</dbReference>
<dbReference type="SUPFAM" id="SSF52309">
    <property type="entry name" value="N-(deoxy)ribosyltransferase-like"/>
    <property type="match status" value="1"/>
</dbReference>
<evidence type="ECO:0008006" key="4">
    <source>
        <dbReference type="Google" id="ProtNLM"/>
    </source>
</evidence>
<comment type="caution">
    <text evidence="2">The sequence shown here is derived from an EMBL/GenBank/DDBJ whole genome shotgun (WGS) entry which is preliminary data.</text>
</comment>
<proteinExistence type="predicted"/>
<keyword evidence="1" id="KW-0472">Membrane</keyword>